<feature type="region of interest" description="Disordered" evidence="1">
    <location>
        <begin position="1"/>
        <end position="80"/>
    </location>
</feature>
<protein>
    <submittedName>
        <fullName evidence="2">Uncharacterized protein</fullName>
    </submittedName>
</protein>
<gene>
    <name evidence="2" type="ORF">OSB04_029689</name>
</gene>
<accession>A0AA38SJ60</accession>
<dbReference type="SUPFAM" id="SSF48452">
    <property type="entry name" value="TPR-like"/>
    <property type="match status" value="1"/>
</dbReference>
<keyword evidence="3" id="KW-1185">Reference proteome</keyword>
<sequence>MNSNYGRSNNQSGSLNNFDFDLGINSNRSKPLNAQKNNTYTQPKPNSTTTPSWQPNKPSWTHQPAAAAPSSTLGGPLSGPTSMVGDITGKSWASTAPQRPSGGSAMNIGIANKSPNLFSDLLGSNLGVGKGSSGNVPLKNAAPVSSQTGSRSAYSMGGMADSLPKTGNTVNSGGSNWGSSQGVGNYNTSGYGSKTQNLGGPSMKSSTLSGIGVGGGMSANKDPFGSLRFKTNVSSKSGDDVFGSFQNASKPSTNAFPNTTSFTGLGMNSQSKVDDFGFGGMQKQPPVQSSGGNFFQSNTSSMGSGMSSQSTLDDFGFGSMKNPPPVQSSGGNDFDVLFSPSSAPAGNASKDSESFMNEQFAGAEDWGFESGVGGDVGGTTELEGLPPPPAGVTAASAKNKGMENYKAGQYPDAIKWLSWAVILAERAGDTTSSMEILSPRASCYKEVGEYKKAVADCSKVLEQDSKNVPVLVQRALLYESMEKYKLGADDLRTVMNIDPANRVARSTIHRLSKMAS</sequence>
<dbReference type="InterPro" id="IPR011990">
    <property type="entry name" value="TPR-like_helical_dom_sf"/>
</dbReference>
<name>A0AA38SJ60_9ASTR</name>
<feature type="compositionally biased region" description="Polar residues" evidence="1">
    <location>
        <begin position="24"/>
        <end position="62"/>
    </location>
</feature>
<organism evidence="2 3">
    <name type="scientific">Centaurea solstitialis</name>
    <name type="common">yellow star-thistle</name>
    <dbReference type="NCBI Taxonomy" id="347529"/>
    <lineage>
        <taxon>Eukaryota</taxon>
        <taxon>Viridiplantae</taxon>
        <taxon>Streptophyta</taxon>
        <taxon>Embryophyta</taxon>
        <taxon>Tracheophyta</taxon>
        <taxon>Spermatophyta</taxon>
        <taxon>Magnoliopsida</taxon>
        <taxon>eudicotyledons</taxon>
        <taxon>Gunneridae</taxon>
        <taxon>Pentapetalae</taxon>
        <taxon>asterids</taxon>
        <taxon>campanulids</taxon>
        <taxon>Asterales</taxon>
        <taxon>Asteraceae</taxon>
        <taxon>Carduoideae</taxon>
        <taxon>Cardueae</taxon>
        <taxon>Centaureinae</taxon>
        <taxon>Centaurea</taxon>
    </lineage>
</organism>
<proteinExistence type="predicted"/>
<dbReference type="PANTHER" id="PTHR47697">
    <property type="entry name" value="OS03G0340700 PROTEIN"/>
    <property type="match status" value="1"/>
</dbReference>
<dbReference type="InterPro" id="IPR019734">
    <property type="entry name" value="TPR_rpt"/>
</dbReference>
<dbReference type="EMBL" id="JARYMX010000008">
    <property type="protein sequence ID" value="KAJ9536956.1"/>
    <property type="molecule type" value="Genomic_DNA"/>
</dbReference>
<evidence type="ECO:0000256" key="1">
    <source>
        <dbReference type="SAM" id="MobiDB-lite"/>
    </source>
</evidence>
<comment type="caution">
    <text evidence="2">The sequence shown here is derived from an EMBL/GenBank/DDBJ whole genome shotgun (WGS) entry which is preliminary data.</text>
</comment>
<dbReference type="Gene3D" id="1.25.40.10">
    <property type="entry name" value="Tetratricopeptide repeat domain"/>
    <property type="match status" value="1"/>
</dbReference>
<evidence type="ECO:0000313" key="2">
    <source>
        <dbReference type="EMBL" id="KAJ9536956.1"/>
    </source>
</evidence>
<evidence type="ECO:0000313" key="3">
    <source>
        <dbReference type="Proteomes" id="UP001172457"/>
    </source>
</evidence>
<dbReference type="SMART" id="SM00028">
    <property type="entry name" value="TPR"/>
    <property type="match status" value="3"/>
</dbReference>
<dbReference type="PANTHER" id="PTHR47697:SF1">
    <property type="entry name" value="OS03G0340700 PROTEIN"/>
    <property type="match status" value="1"/>
</dbReference>
<dbReference type="AlphaFoldDB" id="A0AA38SJ60"/>
<feature type="compositionally biased region" description="Polar residues" evidence="1">
    <location>
        <begin position="1"/>
        <end position="17"/>
    </location>
</feature>
<dbReference type="Proteomes" id="UP001172457">
    <property type="component" value="Chromosome 8"/>
</dbReference>
<reference evidence="2" key="1">
    <citation type="submission" date="2023-03" db="EMBL/GenBank/DDBJ databases">
        <title>Chromosome-scale reference genome and RAD-based genetic map of yellow starthistle (Centaurea solstitialis) reveal putative structural variation and QTLs associated with invader traits.</title>
        <authorList>
            <person name="Reatini B."/>
            <person name="Cang F.A."/>
            <person name="Jiang Q."/>
            <person name="Mckibben M.T.W."/>
            <person name="Barker M.S."/>
            <person name="Rieseberg L.H."/>
            <person name="Dlugosch K.M."/>
        </authorList>
    </citation>
    <scope>NUCLEOTIDE SEQUENCE</scope>
    <source>
        <strain evidence="2">CAN-66</strain>
        <tissue evidence="2">Leaf</tissue>
    </source>
</reference>